<reference evidence="3" key="1">
    <citation type="submission" date="2020-04" db="EMBL/GenBank/DDBJ databases">
        <title>Deep metagenomics examines the oral microbiome during advanced dental caries in children, revealing novel taxa and co-occurrences with host molecules.</title>
        <authorList>
            <person name="Baker J.L."/>
            <person name="Morton J.T."/>
            <person name="Dinis M."/>
            <person name="Alvarez R."/>
            <person name="Tran N.C."/>
            <person name="Knight R."/>
            <person name="Edlund A."/>
        </authorList>
    </citation>
    <scope>NUCLEOTIDE SEQUENCE</scope>
    <source>
        <strain evidence="3">JCVI_32_bin.14</strain>
    </source>
</reference>
<comment type="caution">
    <text evidence="3">The sequence shown here is derived from an EMBL/GenBank/DDBJ whole genome shotgun (WGS) entry which is preliminary data.</text>
</comment>
<dbReference type="EMBL" id="JABZMK010000001">
    <property type="protein sequence ID" value="MBF1128631.1"/>
    <property type="molecule type" value="Genomic_DNA"/>
</dbReference>
<dbReference type="InterPro" id="IPR000836">
    <property type="entry name" value="PRTase_dom"/>
</dbReference>
<evidence type="ECO:0000259" key="2">
    <source>
        <dbReference type="Pfam" id="PF00156"/>
    </source>
</evidence>
<sequence>MKLAESILELFYPSTCPGCGNHTSLKNLWCEKCIRQFWNPRMLSSSLTKYLCGCYTLCNYTGGLRKCVLRLKYNGRVELKHAFPPLLTAFPWWERLKEYETVIPIPLSKARFRERGYNQVDMIFRKWVETSGKTYIPHGMVRMRNTETQSLLTKEERYKNMRGVFHVNKGTSVKGKKILLADDIYTTGATMESAAHELMRAGAEKVVGITIASGAL</sequence>
<accession>A0A930B736</accession>
<dbReference type="Pfam" id="PF00156">
    <property type="entry name" value="Pribosyltran"/>
    <property type="match status" value="1"/>
</dbReference>
<feature type="domain" description="Phosphoribosyltransferase" evidence="2">
    <location>
        <begin position="156"/>
        <end position="207"/>
    </location>
</feature>
<evidence type="ECO:0000256" key="1">
    <source>
        <dbReference type="ARBA" id="ARBA00008007"/>
    </source>
</evidence>
<dbReference type="CDD" id="cd06223">
    <property type="entry name" value="PRTases_typeI"/>
    <property type="match status" value="1"/>
</dbReference>
<dbReference type="InterPro" id="IPR051910">
    <property type="entry name" value="ComF/GntX_DNA_util-trans"/>
</dbReference>
<evidence type="ECO:0000313" key="4">
    <source>
        <dbReference type="Proteomes" id="UP000757890"/>
    </source>
</evidence>
<organism evidence="3 4">
    <name type="scientific">Dialister invisus</name>
    <dbReference type="NCBI Taxonomy" id="218538"/>
    <lineage>
        <taxon>Bacteria</taxon>
        <taxon>Bacillati</taxon>
        <taxon>Bacillota</taxon>
        <taxon>Negativicutes</taxon>
        <taxon>Veillonellales</taxon>
        <taxon>Veillonellaceae</taxon>
        <taxon>Dialister</taxon>
    </lineage>
</organism>
<dbReference type="Gene3D" id="3.40.50.2020">
    <property type="match status" value="1"/>
</dbReference>
<gene>
    <name evidence="3" type="ORF">HXL70_01075</name>
</gene>
<dbReference type="InterPro" id="IPR029057">
    <property type="entry name" value="PRTase-like"/>
</dbReference>
<name>A0A930B736_9FIRM</name>
<dbReference type="SUPFAM" id="SSF53271">
    <property type="entry name" value="PRTase-like"/>
    <property type="match status" value="1"/>
</dbReference>
<dbReference type="PANTHER" id="PTHR47505:SF1">
    <property type="entry name" value="DNA UTILIZATION PROTEIN YHGH"/>
    <property type="match status" value="1"/>
</dbReference>
<dbReference type="AlphaFoldDB" id="A0A930B736"/>
<proteinExistence type="inferred from homology"/>
<dbReference type="RefSeq" id="WP_276638431.1">
    <property type="nucleotide sequence ID" value="NZ_DBEZZS010000099.1"/>
</dbReference>
<protein>
    <submittedName>
        <fullName evidence="3">ComF family protein</fullName>
    </submittedName>
</protein>
<evidence type="ECO:0000313" key="3">
    <source>
        <dbReference type="EMBL" id="MBF1128631.1"/>
    </source>
</evidence>
<dbReference type="Proteomes" id="UP000757890">
    <property type="component" value="Unassembled WGS sequence"/>
</dbReference>
<dbReference type="PANTHER" id="PTHR47505">
    <property type="entry name" value="DNA UTILIZATION PROTEIN YHGH"/>
    <property type="match status" value="1"/>
</dbReference>
<comment type="similarity">
    <text evidence="1">Belongs to the ComF/GntX family.</text>
</comment>